<feature type="transmembrane region" description="Helical" evidence="8">
    <location>
        <begin position="92"/>
        <end position="112"/>
    </location>
</feature>
<name>A0A174E344_9FIRM</name>
<evidence type="ECO:0000313" key="9">
    <source>
        <dbReference type="EMBL" id="CUO30869.1"/>
    </source>
</evidence>
<proteinExistence type="predicted"/>
<dbReference type="RefSeq" id="WP_055655368.1">
    <property type="nucleotide sequence ID" value="NZ_CABIXC010000005.1"/>
</dbReference>
<evidence type="ECO:0000256" key="8">
    <source>
        <dbReference type="SAM" id="Phobius"/>
    </source>
</evidence>
<accession>A0A174E344</accession>
<dbReference type="PANTHER" id="PTHR32196">
    <property type="entry name" value="ABC TRANSPORTER PERMEASE PROTEIN YPHD-RELATED-RELATED"/>
    <property type="match status" value="1"/>
</dbReference>
<feature type="transmembrane region" description="Helical" evidence="8">
    <location>
        <begin position="268"/>
        <end position="288"/>
    </location>
</feature>
<keyword evidence="3" id="KW-1003">Cell membrane</keyword>
<evidence type="ECO:0000256" key="1">
    <source>
        <dbReference type="ARBA" id="ARBA00004651"/>
    </source>
</evidence>
<evidence type="ECO:0000256" key="4">
    <source>
        <dbReference type="ARBA" id="ARBA00022519"/>
    </source>
</evidence>
<feature type="transmembrane region" description="Helical" evidence="8">
    <location>
        <begin position="294"/>
        <end position="312"/>
    </location>
</feature>
<keyword evidence="5 8" id="KW-0812">Transmembrane</keyword>
<reference evidence="9 10" key="1">
    <citation type="submission" date="2015-09" db="EMBL/GenBank/DDBJ databases">
        <authorList>
            <consortium name="Pathogen Informatics"/>
        </authorList>
    </citation>
    <scope>NUCLEOTIDE SEQUENCE [LARGE SCALE GENOMIC DNA]</scope>
    <source>
        <strain evidence="9 10">2789STDY5608850</strain>
    </source>
</reference>
<evidence type="ECO:0000256" key="7">
    <source>
        <dbReference type="ARBA" id="ARBA00023136"/>
    </source>
</evidence>
<evidence type="ECO:0000256" key="5">
    <source>
        <dbReference type="ARBA" id="ARBA00022692"/>
    </source>
</evidence>
<dbReference type="AlphaFoldDB" id="A0A174E344"/>
<feature type="transmembrane region" description="Helical" evidence="8">
    <location>
        <begin position="50"/>
        <end position="80"/>
    </location>
</feature>
<evidence type="ECO:0000256" key="6">
    <source>
        <dbReference type="ARBA" id="ARBA00022989"/>
    </source>
</evidence>
<organism evidence="9 10">
    <name type="scientific">Hungatella hathewayi</name>
    <dbReference type="NCBI Taxonomy" id="154046"/>
    <lineage>
        <taxon>Bacteria</taxon>
        <taxon>Bacillati</taxon>
        <taxon>Bacillota</taxon>
        <taxon>Clostridia</taxon>
        <taxon>Lachnospirales</taxon>
        <taxon>Lachnospiraceae</taxon>
        <taxon>Hungatella</taxon>
    </lineage>
</organism>
<dbReference type="CDD" id="cd06579">
    <property type="entry name" value="TM_PBP1_transp_AraH_like"/>
    <property type="match status" value="1"/>
</dbReference>
<dbReference type="Pfam" id="PF02653">
    <property type="entry name" value="BPD_transp_2"/>
    <property type="match status" value="1"/>
</dbReference>
<dbReference type="GO" id="GO:0022857">
    <property type="term" value="F:transmembrane transporter activity"/>
    <property type="evidence" value="ECO:0007669"/>
    <property type="project" value="InterPro"/>
</dbReference>
<dbReference type="EMBL" id="CYZE01000005">
    <property type="protein sequence ID" value="CUO30869.1"/>
    <property type="molecule type" value="Genomic_DNA"/>
</dbReference>
<keyword evidence="6 8" id="KW-1133">Transmembrane helix</keyword>
<evidence type="ECO:0000313" key="10">
    <source>
        <dbReference type="Proteomes" id="UP000095651"/>
    </source>
</evidence>
<feature type="transmembrane region" description="Helical" evidence="8">
    <location>
        <begin position="153"/>
        <end position="183"/>
    </location>
</feature>
<dbReference type="PANTHER" id="PTHR32196:SF21">
    <property type="entry name" value="ABC TRANSPORTER PERMEASE PROTEIN YPHD-RELATED"/>
    <property type="match status" value="1"/>
</dbReference>
<comment type="subcellular location">
    <subcellularLocation>
        <location evidence="1">Cell membrane</location>
        <topology evidence="1">Multi-pass membrane protein</topology>
    </subcellularLocation>
</comment>
<evidence type="ECO:0000256" key="3">
    <source>
        <dbReference type="ARBA" id="ARBA00022475"/>
    </source>
</evidence>
<dbReference type="InterPro" id="IPR001851">
    <property type="entry name" value="ABC_transp_permease"/>
</dbReference>
<protein>
    <submittedName>
        <fullName evidence="9">Ribose ABC transporter</fullName>
    </submittedName>
</protein>
<keyword evidence="2" id="KW-0813">Transport</keyword>
<sequence>MKKNSKERILLIVFALVFIALSFLSPDKFLTVTNIRSMAFQLPEFGILTLAMMVPILTGGINLSLVTTATLGGVVSATVMASLYKQNWNETLIIMIAVLTSMAASVLCGIINGYVVSYIGAAAMMATLGTSTLFEGIGLYISKGNSISGFPAAFYWIGNGTVCGVPVPMIVFGLVAGVTWLLLEKTAWGQSVYMVGCNRKAASFSGLNVNRIMMKVYMYSGFLGSLAMLIMMSRYNSARVDYGSSYLMQAVAASVLGGTMITGGYGKVGGVVIAVAILQIISSGFNIFGLDRNLTTVINGVILIGVLTLNFLNEYRKSR</sequence>
<keyword evidence="7 8" id="KW-0472">Membrane</keyword>
<feature type="transmembrane region" description="Helical" evidence="8">
    <location>
        <begin position="216"/>
        <end position="235"/>
    </location>
</feature>
<dbReference type="Proteomes" id="UP000095651">
    <property type="component" value="Unassembled WGS sequence"/>
</dbReference>
<gene>
    <name evidence="9" type="primary">rbsC_5</name>
    <name evidence="9" type="ORF">ERS852407_02426</name>
</gene>
<dbReference type="GO" id="GO:0005886">
    <property type="term" value="C:plasma membrane"/>
    <property type="evidence" value="ECO:0007669"/>
    <property type="project" value="UniProtKB-SubCell"/>
</dbReference>
<feature type="transmembrane region" description="Helical" evidence="8">
    <location>
        <begin position="118"/>
        <end position="141"/>
    </location>
</feature>
<keyword evidence="4" id="KW-0997">Cell inner membrane</keyword>
<evidence type="ECO:0000256" key="2">
    <source>
        <dbReference type="ARBA" id="ARBA00022448"/>
    </source>
</evidence>